<dbReference type="GeneID" id="91090211"/>
<dbReference type="CDD" id="cd00067">
    <property type="entry name" value="GAL4"/>
    <property type="match status" value="1"/>
</dbReference>
<feature type="domain" description="Zn(2)-C6 fungal-type" evidence="6">
    <location>
        <begin position="297"/>
        <end position="326"/>
    </location>
</feature>
<feature type="region of interest" description="Disordered" evidence="4">
    <location>
        <begin position="384"/>
        <end position="430"/>
    </location>
</feature>
<feature type="region of interest" description="Disordered" evidence="4">
    <location>
        <begin position="979"/>
        <end position="1025"/>
    </location>
</feature>
<dbReference type="PANTHER" id="PTHR31001:SF56">
    <property type="entry name" value="ZN(2)-C6 FUNGAL-TYPE DOMAIN-CONTAINING PROTEIN"/>
    <property type="match status" value="1"/>
</dbReference>
<gene>
    <name evidence="7" type="ORF">L203_106003</name>
</gene>
<dbReference type="SUPFAM" id="SSF57701">
    <property type="entry name" value="Zn2/Cys6 DNA-binding domain"/>
    <property type="match status" value="1"/>
</dbReference>
<keyword evidence="5" id="KW-0472">Membrane</keyword>
<feature type="compositionally biased region" description="Polar residues" evidence="4">
    <location>
        <begin position="201"/>
        <end position="222"/>
    </location>
</feature>
<keyword evidence="3" id="KW-0539">Nucleus</keyword>
<evidence type="ECO:0000256" key="2">
    <source>
        <dbReference type="ARBA" id="ARBA00022723"/>
    </source>
</evidence>
<feature type="transmembrane region" description="Helical" evidence="5">
    <location>
        <begin position="599"/>
        <end position="622"/>
    </location>
</feature>
<dbReference type="InterPro" id="IPR050613">
    <property type="entry name" value="Sec_Metabolite_Reg"/>
</dbReference>
<feature type="compositionally biased region" description="Low complexity" evidence="4">
    <location>
        <begin position="990"/>
        <end position="1006"/>
    </location>
</feature>
<dbReference type="KEGG" id="cdep:91090211"/>
<name>A0AAJ8M318_9TREE</name>
<feature type="compositionally biased region" description="Polar residues" evidence="4">
    <location>
        <begin position="404"/>
        <end position="413"/>
    </location>
</feature>
<dbReference type="SMART" id="SM00906">
    <property type="entry name" value="Fungal_trans"/>
    <property type="match status" value="1"/>
</dbReference>
<dbReference type="GO" id="GO:0005634">
    <property type="term" value="C:nucleus"/>
    <property type="evidence" value="ECO:0007669"/>
    <property type="project" value="UniProtKB-SubCell"/>
</dbReference>
<dbReference type="InterPro" id="IPR001138">
    <property type="entry name" value="Zn2Cys6_DnaBD"/>
</dbReference>
<dbReference type="Pfam" id="PF04082">
    <property type="entry name" value="Fungal_trans"/>
    <property type="match status" value="1"/>
</dbReference>
<dbReference type="InterPro" id="IPR036864">
    <property type="entry name" value="Zn2-C6_fun-type_DNA-bd_sf"/>
</dbReference>
<proteinExistence type="predicted"/>
<evidence type="ECO:0000313" key="7">
    <source>
        <dbReference type="EMBL" id="WVN90760.1"/>
    </source>
</evidence>
<feature type="region of interest" description="Disordered" evidence="4">
    <location>
        <begin position="1"/>
        <end position="36"/>
    </location>
</feature>
<dbReference type="RefSeq" id="XP_066071460.1">
    <property type="nucleotide sequence ID" value="XM_066215363.1"/>
</dbReference>
<feature type="compositionally biased region" description="Polar residues" evidence="4">
    <location>
        <begin position="22"/>
        <end position="36"/>
    </location>
</feature>
<reference evidence="7" key="2">
    <citation type="journal article" date="2022" name="Elife">
        <title>Obligate sexual reproduction of a homothallic fungus closely related to the Cryptococcus pathogenic species complex.</title>
        <authorList>
            <person name="Passer A.R."/>
            <person name="Clancey S.A."/>
            <person name="Shea T."/>
            <person name="David-Palma M."/>
            <person name="Averette A.F."/>
            <person name="Boekhout T."/>
            <person name="Porcel B.M."/>
            <person name="Nowrousian M."/>
            <person name="Cuomo C.A."/>
            <person name="Sun S."/>
            <person name="Heitman J."/>
            <person name="Coelho M.A."/>
        </authorList>
    </citation>
    <scope>NUCLEOTIDE SEQUENCE</scope>
    <source>
        <strain evidence="7">CBS 7841</strain>
    </source>
</reference>
<evidence type="ECO:0000313" key="8">
    <source>
        <dbReference type="Proteomes" id="UP000094043"/>
    </source>
</evidence>
<reference evidence="7" key="1">
    <citation type="submission" date="2016-06" db="EMBL/GenBank/DDBJ databases">
        <authorList>
            <person name="Cuomo C."/>
            <person name="Litvintseva A."/>
            <person name="Heitman J."/>
            <person name="Chen Y."/>
            <person name="Sun S."/>
            <person name="Springer D."/>
            <person name="Dromer F."/>
            <person name="Young S."/>
            <person name="Zeng Q."/>
            <person name="Chapman S."/>
            <person name="Gujja S."/>
            <person name="Saif S."/>
            <person name="Birren B."/>
        </authorList>
    </citation>
    <scope>NUCLEOTIDE SEQUENCE</scope>
    <source>
        <strain evidence="7">CBS 7841</strain>
    </source>
</reference>
<keyword evidence="5" id="KW-0812">Transmembrane</keyword>
<dbReference type="InterPro" id="IPR007219">
    <property type="entry name" value="XnlR_reg_dom"/>
</dbReference>
<dbReference type="GO" id="GO:0008270">
    <property type="term" value="F:zinc ion binding"/>
    <property type="evidence" value="ECO:0007669"/>
    <property type="project" value="InterPro"/>
</dbReference>
<feature type="compositionally biased region" description="Polar residues" evidence="4">
    <location>
        <begin position="386"/>
        <end position="396"/>
    </location>
</feature>
<evidence type="ECO:0000256" key="4">
    <source>
        <dbReference type="SAM" id="MobiDB-lite"/>
    </source>
</evidence>
<accession>A0AAJ8M318</accession>
<dbReference type="EMBL" id="CP143791">
    <property type="protein sequence ID" value="WVN90760.1"/>
    <property type="molecule type" value="Genomic_DNA"/>
</dbReference>
<dbReference type="GO" id="GO:0006351">
    <property type="term" value="P:DNA-templated transcription"/>
    <property type="evidence" value="ECO:0007669"/>
    <property type="project" value="InterPro"/>
</dbReference>
<evidence type="ECO:0000256" key="1">
    <source>
        <dbReference type="ARBA" id="ARBA00004123"/>
    </source>
</evidence>
<feature type="compositionally biased region" description="Polar residues" evidence="4">
    <location>
        <begin position="1"/>
        <end position="11"/>
    </location>
</feature>
<feature type="compositionally biased region" description="Basic residues" evidence="4">
    <location>
        <begin position="102"/>
        <end position="111"/>
    </location>
</feature>
<keyword evidence="5" id="KW-1133">Transmembrane helix</keyword>
<comment type="subcellular location">
    <subcellularLocation>
        <location evidence="1">Nucleus</location>
    </subcellularLocation>
</comment>
<dbReference type="CDD" id="cd12148">
    <property type="entry name" value="fungal_TF_MHR"/>
    <property type="match status" value="1"/>
</dbReference>
<dbReference type="Pfam" id="PF00172">
    <property type="entry name" value="Zn_clus"/>
    <property type="match status" value="1"/>
</dbReference>
<organism evidence="7 8">
    <name type="scientific">Cryptococcus depauperatus CBS 7841</name>
    <dbReference type="NCBI Taxonomy" id="1295531"/>
    <lineage>
        <taxon>Eukaryota</taxon>
        <taxon>Fungi</taxon>
        <taxon>Dikarya</taxon>
        <taxon>Basidiomycota</taxon>
        <taxon>Agaricomycotina</taxon>
        <taxon>Tremellomycetes</taxon>
        <taxon>Tremellales</taxon>
        <taxon>Cryptococcaceae</taxon>
        <taxon>Cryptococcus</taxon>
    </lineage>
</organism>
<dbReference type="GO" id="GO:0003677">
    <property type="term" value="F:DNA binding"/>
    <property type="evidence" value="ECO:0007669"/>
    <property type="project" value="InterPro"/>
</dbReference>
<feature type="region of interest" description="Disordered" evidence="4">
    <location>
        <begin position="94"/>
        <end position="164"/>
    </location>
</feature>
<dbReference type="Proteomes" id="UP000094043">
    <property type="component" value="Chromosome 8"/>
</dbReference>
<sequence length="1134" mass="125695">MVGLISPNSERNQQRDLPPNPSINSRPSHTYYPQSFMVSPYRPYRDSYGCDDYSTSLLYPHQPVYRQSQMFQYPQGGIWERSQGDMSIRNEEELYQAEPSPKRRGRPRKAVSSREVQHADNGEYLSILAGPSQPPTAIAQGHSSHEGEWPPSVGAWAHPTNSPMNGDQVTQTFHVNSGLEAQAWDGSQEGWSSRALNMESNSVDTVTGQGSSERSQDQTQELSKFIKRGTKRSKCSDERQQTGIKEVEPDMVLTGLERQESAPDSVAASETNGIAQEKLEDVKPSVSKKEKEGLKRSCAECRRLKAKCDRQFPCSNCRRRGCALVCPDGDLSCMQGKRLVLASTEQLHERVAQLEAALSQAYKTTSNAQHPLLAPEYLDGGFARMRTSNKQPTSNRPVLIQKTPPLNSGSSQMETEHNQSPNNPSSASSFTLATPLLDAERTTVQGRMTVESLLIEDTAVPEGRREDEWAGENAAPAMIIGTVGNPDTREDLDQRHLVFERLKKILKVLPPRDVMRKKAEYFWETSRWYQTILRREEFETIYEPAVYAPTTANPLSPHKLAVVLMVLTLQTYLDLDVSEDNPAVAEYWDAVQRCFDTRFGWVSSLAGVQALGLATLFVGFGWRGARASNFYWLRQMTSAALQLGLHRDAHPSFPDEEREFRRRLFYEVYVLDCLICLNHGQRAAMSVELIETAYPKNESQLTYKKYDFIRLVKSHVIDIGSLPDSAPASDEKINDIKQQLMQYDVTALPIVHCPILRGEPLPDPVEGFTGEDAKALQTTTTSMCHYKAMLYLFRPSLRRLIFRIRSNPTTSIIFTDQDRETVSSTYRACHAITLTSYYMARKHPRLMARAWMVWVQTFSAAVSMAGLAIWCGPFLEKGFVDSVYNELSGACDMISENGSKRSQGVLSLLPILKSLVSGRYPEVVGKNPSDAHNSPEGEDMLFALLGGTVDGIIAQQTPQQIAQNSSRPQIQHYSDLSLSRDNKPITDHASSQSVSQVTQQNSVFQSAPTGDGDPETYASTISFPPGNWTTSQTADTSCGAMLLPLVPPGPSAMPFDASDATLGNVDLGYMQLSNGEHLMSGDSSGDAGKASTVLDNPPQLWERLQMLYEPAAPLPWGAAGAGAGVGADYSGNIY</sequence>
<dbReference type="PROSITE" id="PS50048">
    <property type="entry name" value="ZN2_CY6_FUNGAL_2"/>
    <property type="match status" value="1"/>
</dbReference>
<evidence type="ECO:0000256" key="5">
    <source>
        <dbReference type="SAM" id="Phobius"/>
    </source>
</evidence>
<dbReference type="SMART" id="SM00066">
    <property type="entry name" value="GAL4"/>
    <property type="match status" value="1"/>
</dbReference>
<reference evidence="7" key="3">
    <citation type="submission" date="2024-01" db="EMBL/GenBank/DDBJ databases">
        <authorList>
            <person name="Coelho M.A."/>
            <person name="David-Palma M."/>
            <person name="Shea T."/>
            <person name="Sun S."/>
            <person name="Cuomo C.A."/>
            <person name="Heitman J."/>
        </authorList>
    </citation>
    <scope>NUCLEOTIDE SEQUENCE</scope>
    <source>
        <strain evidence="7">CBS 7841</strain>
    </source>
</reference>
<evidence type="ECO:0000259" key="6">
    <source>
        <dbReference type="PROSITE" id="PS50048"/>
    </source>
</evidence>
<feature type="transmembrane region" description="Helical" evidence="5">
    <location>
        <begin position="851"/>
        <end position="870"/>
    </location>
</feature>
<dbReference type="PANTHER" id="PTHR31001">
    <property type="entry name" value="UNCHARACTERIZED TRANSCRIPTIONAL REGULATORY PROTEIN"/>
    <property type="match status" value="1"/>
</dbReference>
<keyword evidence="8" id="KW-1185">Reference proteome</keyword>
<dbReference type="PROSITE" id="PS00463">
    <property type="entry name" value="ZN2_CY6_FUNGAL_1"/>
    <property type="match status" value="1"/>
</dbReference>
<feature type="region of interest" description="Disordered" evidence="4">
    <location>
        <begin position="201"/>
        <end position="242"/>
    </location>
</feature>
<dbReference type="Gene3D" id="4.10.240.10">
    <property type="entry name" value="Zn(2)-C6 fungal-type DNA-binding domain"/>
    <property type="match status" value="1"/>
</dbReference>
<dbReference type="AlphaFoldDB" id="A0AAJ8M318"/>
<protein>
    <recommendedName>
        <fullName evidence="6">Zn(2)-C6 fungal-type domain-containing protein</fullName>
    </recommendedName>
</protein>
<evidence type="ECO:0000256" key="3">
    <source>
        <dbReference type="ARBA" id="ARBA00023242"/>
    </source>
</evidence>
<feature type="compositionally biased region" description="Low complexity" evidence="4">
    <location>
        <begin position="420"/>
        <end position="429"/>
    </location>
</feature>
<keyword evidence="2" id="KW-0479">Metal-binding</keyword>
<dbReference type="GO" id="GO:0000981">
    <property type="term" value="F:DNA-binding transcription factor activity, RNA polymerase II-specific"/>
    <property type="evidence" value="ECO:0007669"/>
    <property type="project" value="InterPro"/>
</dbReference>